<dbReference type="AlphaFoldDB" id="A0A9P4YAM3"/>
<keyword evidence="3" id="KW-1185">Reference proteome</keyword>
<evidence type="ECO:0000313" key="2">
    <source>
        <dbReference type="EMBL" id="KAF3769499.1"/>
    </source>
</evidence>
<evidence type="ECO:0000256" key="1">
    <source>
        <dbReference type="SAM" id="Phobius"/>
    </source>
</evidence>
<dbReference type="EMBL" id="MU032344">
    <property type="protein sequence ID" value="KAF3769499.1"/>
    <property type="molecule type" value="Genomic_DNA"/>
</dbReference>
<keyword evidence="1" id="KW-1133">Transmembrane helix</keyword>
<dbReference type="InterPro" id="IPR038491">
    <property type="entry name" value="Velvet_dom_sf"/>
</dbReference>
<dbReference type="Proteomes" id="UP000803844">
    <property type="component" value="Unassembled WGS sequence"/>
</dbReference>
<protein>
    <submittedName>
        <fullName evidence="2">Uncharacterized protein</fullName>
    </submittedName>
</protein>
<sequence>MSSRRVDFEIVVQPPQTVTICSSIEPPVVARTRDRRLLEAASNQGNHVFAVAVLYASNMDPGDGTNISWSASAAPYTENTSSSGSSSSSGRRRWLYFIFSGMTINTLGVFSLQIVVHVLRYSHNEWDQADQVVSANTRHFTVLTQASSADRPSSSERRILRQLEAAQLYIRDAY</sequence>
<dbReference type="GeneID" id="63842091"/>
<organism evidence="2 3">
    <name type="scientific">Cryphonectria parasitica (strain ATCC 38755 / EP155)</name>
    <dbReference type="NCBI Taxonomy" id="660469"/>
    <lineage>
        <taxon>Eukaryota</taxon>
        <taxon>Fungi</taxon>
        <taxon>Dikarya</taxon>
        <taxon>Ascomycota</taxon>
        <taxon>Pezizomycotina</taxon>
        <taxon>Sordariomycetes</taxon>
        <taxon>Sordariomycetidae</taxon>
        <taxon>Diaporthales</taxon>
        <taxon>Cryphonectriaceae</taxon>
        <taxon>Cryphonectria-Endothia species complex</taxon>
        <taxon>Cryphonectria</taxon>
    </lineage>
</organism>
<keyword evidence="1" id="KW-0472">Membrane</keyword>
<feature type="transmembrane region" description="Helical" evidence="1">
    <location>
        <begin position="94"/>
        <end position="116"/>
    </location>
</feature>
<dbReference type="RefSeq" id="XP_040780460.1">
    <property type="nucleotide sequence ID" value="XM_040924962.1"/>
</dbReference>
<keyword evidence="1" id="KW-0812">Transmembrane</keyword>
<name>A0A9P4YAM3_CRYP1</name>
<gene>
    <name evidence="2" type="ORF">M406DRAFT_65990</name>
</gene>
<dbReference type="OrthoDB" id="5399926at2759"/>
<reference evidence="2" key="1">
    <citation type="journal article" date="2020" name="Phytopathology">
        <title>Genome sequence of the chestnut blight fungus Cryphonectria parasitica EP155: A fundamental resource for an archetypical invasive plant pathogen.</title>
        <authorList>
            <person name="Crouch J.A."/>
            <person name="Dawe A."/>
            <person name="Aerts A."/>
            <person name="Barry K."/>
            <person name="Churchill A.C.L."/>
            <person name="Grimwood J."/>
            <person name="Hillman B."/>
            <person name="Milgroom M.G."/>
            <person name="Pangilinan J."/>
            <person name="Smith M."/>
            <person name="Salamov A."/>
            <person name="Schmutz J."/>
            <person name="Yadav J."/>
            <person name="Grigoriev I.V."/>
            <person name="Nuss D."/>
        </authorList>
    </citation>
    <scope>NUCLEOTIDE SEQUENCE</scope>
    <source>
        <strain evidence="2">EP155</strain>
    </source>
</reference>
<accession>A0A9P4YAM3</accession>
<evidence type="ECO:0000313" key="3">
    <source>
        <dbReference type="Proteomes" id="UP000803844"/>
    </source>
</evidence>
<proteinExistence type="predicted"/>
<dbReference type="Gene3D" id="2.60.40.3960">
    <property type="entry name" value="Velvet domain"/>
    <property type="match status" value="1"/>
</dbReference>
<comment type="caution">
    <text evidence="2">The sequence shown here is derived from an EMBL/GenBank/DDBJ whole genome shotgun (WGS) entry which is preliminary data.</text>
</comment>